<dbReference type="AlphaFoldDB" id="F5Y3E1"/>
<dbReference type="STRING" id="365046.Rta_13280"/>
<proteinExistence type="predicted"/>
<reference evidence="3" key="1">
    <citation type="submission" date="2006-01" db="EMBL/GenBank/DDBJ databases">
        <title>Genome of the cyst-dividing bacterium Ramlibacter tataouinensis.</title>
        <authorList>
            <person name="Barakat M."/>
            <person name="Ortet P."/>
            <person name="De Luca G."/>
            <person name="Jourlin-Castelli C."/>
            <person name="Ansaldi M."/>
            <person name="Py B."/>
            <person name="Fichant G."/>
            <person name="Coutinho P."/>
            <person name="Voulhoux R."/>
            <person name="Bastien O."/>
            <person name="Roy S."/>
            <person name="Marechal E."/>
            <person name="Henrissat B."/>
            <person name="Quentin Y."/>
            <person name="Noirot P."/>
            <person name="Filloux A."/>
            <person name="Mejean V."/>
            <person name="DuBow M."/>
            <person name="Barras F."/>
            <person name="Heulin T."/>
        </authorList>
    </citation>
    <scope>NUCLEOTIDE SEQUENCE [LARGE SCALE GENOMIC DNA]</scope>
    <source>
        <strain evidence="3">ATCC BAA-407 / DSM 14655 / LMG 21543 / TTB310</strain>
    </source>
</reference>
<evidence type="ECO:0000256" key="1">
    <source>
        <dbReference type="SAM" id="Phobius"/>
    </source>
</evidence>
<feature type="transmembrane region" description="Helical" evidence="1">
    <location>
        <begin position="42"/>
        <end position="59"/>
    </location>
</feature>
<keyword evidence="1" id="KW-1133">Transmembrane helix</keyword>
<dbReference type="Proteomes" id="UP000008385">
    <property type="component" value="Chromosome"/>
</dbReference>
<feature type="transmembrane region" description="Helical" evidence="1">
    <location>
        <begin position="12"/>
        <end position="36"/>
    </location>
</feature>
<dbReference type="eggNOG" id="ENOG5032YSV">
    <property type="taxonomic scope" value="Bacteria"/>
</dbReference>
<name>F5Y3E1_RAMTT</name>
<protein>
    <submittedName>
        <fullName evidence="2">Candidate membrane protein</fullName>
    </submittedName>
</protein>
<reference evidence="2 3" key="2">
    <citation type="journal article" date="2011" name="PLoS ONE">
        <title>The Cyst-Dividing Bacterium Ramlibacter tataouinensis TTB310 Genome Reveals a Well-Stocked Toolbox for Adaptation to a Desert Environment.</title>
        <authorList>
            <person name="De Luca G."/>
            <person name="Barakat M."/>
            <person name="Ortet P."/>
            <person name="Fochesato S."/>
            <person name="Jourlin-Castelli C."/>
            <person name="Ansaldi M."/>
            <person name="Py B."/>
            <person name="Fichant G."/>
            <person name="Coutinho P.M."/>
            <person name="Voulhoux R."/>
            <person name="Bastien O."/>
            <person name="Marechal E."/>
            <person name="Henrissat B."/>
            <person name="Quentin Y."/>
            <person name="Noirot P."/>
            <person name="Filloux A."/>
            <person name="Mejean V."/>
            <person name="Dubow M.S."/>
            <person name="Barras F."/>
            <person name="Barbe V."/>
            <person name="Weissenbach J."/>
            <person name="Mihalcescu I."/>
            <person name="Vermeglio A."/>
            <person name="Achouak W."/>
            <person name="Heulin T."/>
        </authorList>
    </citation>
    <scope>NUCLEOTIDE SEQUENCE [LARGE SCALE GENOMIC DNA]</scope>
    <source>
        <strain evidence="3">ATCC BAA-407 / DSM 14655 / LMG 21543 / TTB310</strain>
    </source>
</reference>
<organism evidence="2 3">
    <name type="scientific">Ramlibacter tataouinensis (strain ATCC BAA-407 / DSM 14655 / LMG 21543 / TTB310)</name>
    <dbReference type="NCBI Taxonomy" id="365046"/>
    <lineage>
        <taxon>Bacteria</taxon>
        <taxon>Pseudomonadati</taxon>
        <taxon>Pseudomonadota</taxon>
        <taxon>Betaproteobacteria</taxon>
        <taxon>Burkholderiales</taxon>
        <taxon>Comamonadaceae</taxon>
        <taxon>Ramlibacter</taxon>
    </lineage>
</organism>
<evidence type="ECO:0000313" key="3">
    <source>
        <dbReference type="Proteomes" id="UP000008385"/>
    </source>
</evidence>
<keyword evidence="3" id="KW-1185">Reference proteome</keyword>
<evidence type="ECO:0000313" key="2">
    <source>
        <dbReference type="EMBL" id="AEG92415.1"/>
    </source>
</evidence>
<feature type="transmembrane region" description="Helical" evidence="1">
    <location>
        <begin position="71"/>
        <end position="93"/>
    </location>
</feature>
<keyword evidence="1" id="KW-0812">Transmembrane</keyword>
<sequence length="134" mass="13839">MPPRTNNAAYRSAVGIALTAASMLVWLSLGVGIIGADGDPANLMYFGVLAVGIIGAAIARGQPRGMAQTLFAMALAQALVTAIALIAGLGLPWSPPAEILALNGFFIALFVGSAWLFRRAARERTEGAAAHLHQ</sequence>
<accession>F5Y3E1</accession>
<dbReference type="EMBL" id="CP000245">
    <property type="protein sequence ID" value="AEG92415.1"/>
    <property type="molecule type" value="Genomic_DNA"/>
</dbReference>
<feature type="transmembrane region" description="Helical" evidence="1">
    <location>
        <begin position="99"/>
        <end position="117"/>
    </location>
</feature>
<dbReference type="KEGG" id="rta:Rta_13280"/>
<keyword evidence="1" id="KW-0472">Membrane</keyword>
<dbReference type="HOGENOM" id="CLU_125466_0_0_4"/>
<gene>
    <name evidence="2" type="ordered locus">Rta_13280</name>
</gene>